<sequence length="948" mass="98225">MALVRVLGAIAVGDAPVRSARVRRLLAVLALEPGRVVAVDRLVAHVWPDDPPAHGEAALHSAVARARRVLGDGVLRTEPPGYVLDLPPDGLDATAAVVLRDRSRSGGGVDLLDEALALWRGPAFAEFADEDPFRPVAARLDELRADLEDARAQADLDLGRPGDAVARLEELVAAAPFRERRRELLVEALHRAGRAGDALAAVAAHRRLLADELGLDPGPEMRRLEARVLAGAPAPEVAANAPFVALEAANGAFVPPPGPALLGRDTALAGITAAIGDGPVTLVGPGGVGKTTLARHVAAAVGGAFADGVVVTELATVTAGTEVAPAVVAAVGAPGAAGTDVLAVLRGRRLLLVLDNAEHVVDAVAALVADVGAACPTVAVLATSREPLGVPGERVRPVPPLAEEAAVALFVERAAAADPAFVLSDGNRDAVTEVCRLLDRLPLALELAAARMRVLSPAELAADLPGQRRFLRSPHRGADLRHRTLHAVVDWSYRLLSERERDVLCRLAVFAGSVTLPAARAVADDPDLDGVLADLVDKSLVTASVDHARGGPSRYALLETVRAYARERLGEAGGSEATRRRHADHVLAFLEREGALAGPDAARRLAAVTAEWDEVRAAVAWSTEHDPAHAAAITARLVDVAEVRMTPEIFAWADALLTSGADLGPAHAAVHAVAAGGARFAGDLEGAGAHVAAGRAVVAPGDRAAAVLAYLQAELDLFAGRVPECARAAAEAERLAAAGDRVGLLAVGSRLLAAAYGGDVAAAEAEADALAATVRGIGDPLLAPWIAYLAGEVRADRDPAGALERMEEAVRLARDVGEQYALGVALVTVTSLRARARDTAAAARSALASLEHWRGTGNRTHQWVGLRGVAELLAEDRRDELAAELLGGLAARRSGGPLFGPDAARLATLRESLAARLGDDVLARAARRGAARDDEGLVDLAREALRER</sequence>
<dbReference type="SUPFAM" id="SSF52540">
    <property type="entry name" value="P-loop containing nucleoside triphosphate hydrolases"/>
    <property type="match status" value="1"/>
</dbReference>
<dbReference type="InterPro" id="IPR011990">
    <property type="entry name" value="TPR-like_helical_dom_sf"/>
</dbReference>
<dbReference type="InterPro" id="IPR016032">
    <property type="entry name" value="Sig_transdc_resp-reg_C-effctor"/>
</dbReference>
<keyword evidence="6" id="KW-1185">Reference proteome</keyword>
<dbReference type="Pfam" id="PF25872">
    <property type="entry name" value="HTH_77"/>
    <property type="match status" value="1"/>
</dbReference>
<protein>
    <submittedName>
        <fullName evidence="5">Putative ATPase</fullName>
    </submittedName>
</protein>
<dbReference type="InterPro" id="IPR027417">
    <property type="entry name" value="P-loop_NTPase"/>
</dbReference>
<evidence type="ECO:0000256" key="3">
    <source>
        <dbReference type="PROSITE-ProRule" id="PRU01091"/>
    </source>
</evidence>
<organism evidence="5 6">
    <name type="scientific">Actinomycetospora succinea</name>
    <dbReference type="NCBI Taxonomy" id="663603"/>
    <lineage>
        <taxon>Bacteria</taxon>
        <taxon>Bacillati</taxon>
        <taxon>Actinomycetota</taxon>
        <taxon>Actinomycetes</taxon>
        <taxon>Pseudonocardiales</taxon>
        <taxon>Pseudonocardiaceae</taxon>
        <taxon>Actinomycetospora</taxon>
    </lineage>
</organism>
<evidence type="ECO:0000259" key="4">
    <source>
        <dbReference type="PROSITE" id="PS51755"/>
    </source>
</evidence>
<dbReference type="InterPro" id="IPR036388">
    <property type="entry name" value="WH-like_DNA-bd_sf"/>
</dbReference>
<gene>
    <name evidence="5" type="ORF">EV188_10725</name>
</gene>
<accession>A0A4R6V3C2</accession>
<dbReference type="SMART" id="SM00862">
    <property type="entry name" value="Trans_reg_C"/>
    <property type="match status" value="1"/>
</dbReference>
<reference evidence="5 6" key="1">
    <citation type="submission" date="2019-03" db="EMBL/GenBank/DDBJ databases">
        <title>Genomic Encyclopedia of Type Strains, Phase IV (KMG-IV): sequencing the most valuable type-strain genomes for metagenomic binning, comparative biology and taxonomic classification.</title>
        <authorList>
            <person name="Goeker M."/>
        </authorList>
    </citation>
    <scope>NUCLEOTIDE SEQUENCE [LARGE SCALE GENOMIC DNA]</scope>
    <source>
        <strain evidence="5 6">DSM 45775</strain>
    </source>
</reference>
<evidence type="ECO:0000313" key="5">
    <source>
        <dbReference type="EMBL" id="TDQ52649.1"/>
    </source>
</evidence>
<comment type="caution">
    <text evidence="5">The sequence shown here is derived from an EMBL/GenBank/DDBJ whole genome shotgun (WGS) entry which is preliminary data.</text>
</comment>
<dbReference type="SMART" id="SM01043">
    <property type="entry name" value="BTAD"/>
    <property type="match status" value="1"/>
</dbReference>
<dbReference type="Gene3D" id="1.25.40.10">
    <property type="entry name" value="Tetratricopeptide repeat domain"/>
    <property type="match status" value="1"/>
</dbReference>
<dbReference type="SUPFAM" id="SSF46894">
    <property type="entry name" value="C-terminal effector domain of the bipartite response regulators"/>
    <property type="match status" value="1"/>
</dbReference>
<dbReference type="PRINTS" id="PR00364">
    <property type="entry name" value="DISEASERSIST"/>
</dbReference>
<feature type="domain" description="OmpR/PhoB-type" evidence="4">
    <location>
        <begin position="1"/>
        <end position="86"/>
    </location>
</feature>
<dbReference type="Proteomes" id="UP000295705">
    <property type="component" value="Unassembled WGS sequence"/>
</dbReference>
<dbReference type="EMBL" id="SNYO01000007">
    <property type="protein sequence ID" value="TDQ52649.1"/>
    <property type="molecule type" value="Genomic_DNA"/>
</dbReference>
<dbReference type="InterPro" id="IPR003593">
    <property type="entry name" value="AAA+_ATPase"/>
</dbReference>
<dbReference type="SMART" id="SM00382">
    <property type="entry name" value="AAA"/>
    <property type="match status" value="1"/>
</dbReference>
<dbReference type="Pfam" id="PF00486">
    <property type="entry name" value="Trans_reg_C"/>
    <property type="match status" value="1"/>
</dbReference>
<evidence type="ECO:0000256" key="2">
    <source>
        <dbReference type="ARBA" id="ARBA00023125"/>
    </source>
</evidence>
<dbReference type="Gene3D" id="1.10.10.10">
    <property type="entry name" value="Winged helix-like DNA-binding domain superfamily/Winged helix DNA-binding domain"/>
    <property type="match status" value="1"/>
</dbReference>
<dbReference type="Pfam" id="PF03704">
    <property type="entry name" value="BTAD"/>
    <property type="match status" value="1"/>
</dbReference>
<feature type="DNA-binding region" description="OmpR/PhoB-type" evidence="3">
    <location>
        <begin position="1"/>
        <end position="86"/>
    </location>
</feature>
<dbReference type="Gene3D" id="3.40.50.300">
    <property type="entry name" value="P-loop containing nucleotide triphosphate hydrolases"/>
    <property type="match status" value="1"/>
</dbReference>
<comment type="similarity">
    <text evidence="1">Belongs to the AfsR/DnrI/RedD regulatory family.</text>
</comment>
<evidence type="ECO:0000313" key="6">
    <source>
        <dbReference type="Proteomes" id="UP000295705"/>
    </source>
</evidence>
<keyword evidence="2 3" id="KW-0238">DNA-binding</keyword>
<dbReference type="PROSITE" id="PS51755">
    <property type="entry name" value="OMPR_PHOB"/>
    <property type="match status" value="1"/>
</dbReference>
<evidence type="ECO:0000256" key="1">
    <source>
        <dbReference type="ARBA" id="ARBA00005820"/>
    </source>
</evidence>
<dbReference type="AlphaFoldDB" id="A0A4R6V3C2"/>
<name>A0A4R6V3C2_9PSEU</name>
<dbReference type="GO" id="GO:0006355">
    <property type="term" value="P:regulation of DNA-templated transcription"/>
    <property type="evidence" value="ECO:0007669"/>
    <property type="project" value="InterPro"/>
</dbReference>
<dbReference type="PANTHER" id="PTHR47691:SF3">
    <property type="entry name" value="HTH-TYPE TRANSCRIPTIONAL REGULATOR RV0890C-RELATED"/>
    <property type="match status" value="1"/>
</dbReference>
<dbReference type="PANTHER" id="PTHR47691">
    <property type="entry name" value="REGULATOR-RELATED"/>
    <property type="match status" value="1"/>
</dbReference>
<dbReference type="GO" id="GO:0003677">
    <property type="term" value="F:DNA binding"/>
    <property type="evidence" value="ECO:0007669"/>
    <property type="project" value="UniProtKB-UniRule"/>
</dbReference>
<dbReference type="InterPro" id="IPR058852">
    <property type="entry name" value="HTH_77"/>
</dbReference>
<dbReference type="InterPro" id="IPR001867">
    <property type="entry name" value="OmpR/PhoB-type_DNA-bd"/>
</dbReference>
<dbReference type="InterPro" id="IPR005158">
    <property type="entry name" value="BTAD"/>
</dbReference>
<dbReference type="GO" id="GO:0000160">
    <property type="term" value="P:phosphorelay signal transduction system"/>
    <property type="evidence" value="ECO:0007669"/>
    <property type="project" value="InterPro"/>
</dbReference>
<dbReference type="CDD" id="cd15831">
    <property type="entry name" value="BTAD"/>
    <property type="match status" value="1"/>
</dbReference>
<dbReference type="SUPFAM" id="SSF48452">
    <property type="entry name" value="TPR-like"/>
    <property type="match status" value="1"/>
</dbReference>
<proteinExistence type="inferred from homology"/>